<reference evidence="3 4" key="1">
    <citation type="submission" date="2018-03" db="EMBL/GenBank/DDBJ databases">
        <title>Genomic Encyclopedia of Archaeal and Bacterial Type Strains, Phase II (KMG-II): from individual species to whole genera.</title>
        <authorList>
            <person name="Goeker M."/>
        </authorList>
    </citation>
    <scope>NUCLEOTIDE SEQUENCE [LARGE SCALE GENOMIC DNA]</scope>
    <source>
        <strain evidence="3 4">DSM 45211</strain>
    </source>
</reference>
<evidence type="ECO:0000313" key="3">
    <source>
        <dbReference type="EMBL" id="PSL01121.1"/>
    </source>
</evidence>
<feature type="domain" description="DUF222" evidence="2">
    <location>
        <begin position="102"/>
        <end position="404"/>
    </location>
</feature>
<keyword evidence="4" id="KW-1185">Reference proteome</keyword>
<evidence type="ECO:0000259" key="2">
    <source>
        <dbReference type="Pfam" id="PF02720"/>
    </source>
</evidence>
<name>A0A2P8DV90_9ACTN</name>
<dbReference type="Pfam" id="PF02720">
    <property type="entry name" value="DUF222"/>
    <property type="match status" value="1"/>
</dbReference>
<dbReference type="RefSeq" id="WP_106538696.1">
    <property type="nucleotide sequence ID" value="NZ_ML142900.1"/>
</dbReference>
<comment type="caution">
    <text evidence="3">The sequence shown here is derived from an EMBL/GenBank/DDBJ whole genome shotgun (WGS) entry which is preliminary data.</text>
</comment>
<evidence type="ECO:0000313" key="4">
    <source>
        <dbReference type="Proteomes" id="UP000243528"/>
    </source>
</evidence>
<dbReference type="EMBL" id="PYGE01000015">
    <property type="protein sequence ID" value="PSL01121.1"/>
    <property type="molecule type" value="Genomic_DNA"/>
</dbReference>
<accession>A0A2P8DV90</accession>
<dbReference type="OrthoDB" id="3261064at2"/>
<protein>
    <submittedName>
        <fullName evidence="3">Uncharacterized protein DUF222</fullName>
    </submittedName>
</protein>
<sequence length="495" mass="52780">MFEEDGHGALTAGLRDEADGAVLEPTDGLGGDPHDPGPPYGPDGRAVVDPADAGDGFAPEAVADMLPGPETADLLTATDTAGLDAYDLVEAAAGWQRLIAWAQARHAGTMAELTRRAQMRPADTGSRSANPVTNTAMDLAARTATTVRQAENTVGHAVQLVEDFPATHAALTDGTIDERRARTITNELGGHAPAVRRRVEIAVLPDAPELDSVALRRRITELLAKLAATDAQDRCRTARQRRYVAVTPAGDGMAHLDALLPAEDAVALRNTLDAAATAAERHDRHAGREPRTADQRRADALAAFAWTSLSTTEHAGSGTPLATAHHRPVTVHLTFPLTTMLGLSDDPAELHGYGPVPAETARHLAAAGVWTWLGTHPATGEVLDHGRTRYRPTQALVDHVILRDRECRAVGCHRPAIRCEIDHRDPFSRGGPTAACNCHTLCKTHHLLKHGGGWHLERTSTGVCVWLSPSGHRYTEPPERTGPVIDRPGTGPPPF</sequence>
<feature type="region of interest" description="Disordered" evidence="1">
    <location>
        <begin position="1"/>
        <end position="58"/>
    </location>
</feature>
<dbReference type="Proteomes" id="UP000243528">
    <property type="component" value="Unassembled WGS sequence"/>
</dbReference>
<evidence type="ECO:0000256" key="1">
    <source>
        <dbReference type="SAM" id="MobiDB-lite"/>
    </source>
</evidence>
<dbReference type="InterPro" id="IPR003615">
    <property type="entry name" value="HNH_nuc"/>
</dbReference>
<gene>
    <name evidence="3" type="ORF">CLV30_11556</name>
</gene>
<dbReference type="CDD" id="cd00085">
    <property type="entry name" value="HNHc"/>
    <property type="match status" value="1"/>
</dbReference>
<proteinExistence type="predicted"/>
<organism evidence="3 4">
    <name type="scientific">Haloactinopolyspora alba</name>
    <dbReference type="NCBI Taxonomy" id="648780"/>
    <lineage>
        <taxon>Bacteria</taxon>
        <taxon>Bacillati</taxon>
        <taxon>Actinomycetota</taxon>
        <taxon>Actinomycetes</taxon>
        <taxon>Jiangellales</taxon>
        <taxon>Jiangellaceae</taxon>
        <taxon>Haloactinopolyspora</taxon>
    </lineage>
</organism>
<dbReference type="InterPro" id="IPR003870">
    <property type="entry name" value="DUF222"/>
</dbReference>
<feature type="region of interest" description="Disordered" evidence="1">
    <location>
        <begin position="475"/>
        <end position="495"/>
    </location>
</feature>
<dbReference type="AlphaFoldDB" id="A0A2P8DV90"/>